<evidence type="ECO:0000256" key="1">
    <source>
        <dbReference type="ARBA" id="ARBA00012528"/>
    </source>
</evidence>
<dbReference type="PANTHER" id="PTHR45138:SF24">
    <property type="entry name" value="DIGUANYLATE CYCLASE DGCC-RELATED"/>
    <property type="match status" value="1"/>
</dbReference>
<feature type="domain" description="GGDEF" evidence="2">
    <location>
        <begin position="214"/>
        <end position="347"/>
    </location>
</feature>
<dbReference type="PROSITE" id="PS50887">
    <property type="entry name" value="GGDEF"/>
    <property type="match status" value="1"/>
</dbReference>
<dbReference type="InterPro" id="IPR043128">
    <property type="entry name" value="Rev_trsase/Diguanyl_cyclase"/>
</dbReference>
<reference evidence="3 4" key="1">
    <citation type="submission" date="2023-01" db="EMBL/GenBank/DDBJ databases">
        <title>Minimal conservation of predation-associated metabolite biosynthetic gene clusters underscores biosynthetic potential of Myxococcota including descriptions for ten novel species: Archangium lansinium sp. nov., Myxococcus landrumus sp. nov., Nannocystis bai.</title>
        <authorList>
            <person name="Ahearne A."/>
            <person name="Stevens C."/>
            <person name="Dowd S."/>
        </authorList>
    </citation>
    <scope>NUCLEOTIDE SEQUENCE [LARGE SCALE GENOMIC DNA]</scope>
    <source>
        <strain evidence="3 4">WIWO2</strain>
    </source>
</reference>
<dbReference type="Pfam" id="PF00990">
    <property type="entry name" value="GGDEF"/>
    <property type="match status" value="1"/>
</dbReference>
<dbReference type="NCBIfam" id="TIGR00254">
    <property type="entry name" value="GGDEF"/>
    <property type="match status" value="1"/>
</dbReference>
<dbReference type="RefSeq" id="WP_272098859.1">
    <property type="nucleotide sequence ID" value="NZ_JAQNDK010000003.1"/>
</dbReference>
<gene>
    <name evidence="3" type="ORF">POL72_28045</name>
</gene>
<organism evidence="3 4">
    <name type="scientific">Sorangium atrum</name>
    <dbReference type="NCBI Taxonomy" id="2995308"/>
    <lineage>
        <taxon>Bacteria</taxon>
        <taxon>Pseudomonadati</taxon>
        <taxon>Myxococcota</taxon>
        <taxon>Polyangia</taxon>
        <taxon>Polyangiales</taxon>
        <taxon>Polyangiaceae</taxon>
        <taxon>Sorangium</taxon>
    </lineage>
</organism>
<protein>
    <recommendedName>
        <fullName evidence="1">diguanylate cyclase</fullName>
        <ecNumber evidence="1">2.7.7.65</ecNumber>
    </recommendedName>
</protein>
<dbReference type="InterPro" id="IPR000160">
    <property type="entry name" value="GGDEF_dom"/>
</dbReference>
<dbReference type="InterPro" id="IPR050469">
    <property type="entry name" value="Diguanylate_Cyclase"/>
</dbReference>
<name>A0ABT5C5C7_9BACT</name>
<evidence type="ECO:0000313" key="3">
    <source>
        <dbReference type="EMBL" id="MDC0681624.1"/>
    </source>
</evidence>
<keyword evidence="3" id="KW-0548">Nucleotidyltransferase</keyword>
<dbReference type="GO" id="GO:0052621">
    <property type="term" value="F:diguanylate cyclase activity"/>
    <property type="evidence" value="ECO:0007669"/>
    <property type="project" value="UniProtKB-EC"/>
</dbReference>
<dbReference type="SUPFAM" id="SSF55073">
    <property type="entry name" value="Nucleotide cyclase"/>
    <property type="match status" value="1"/>
</dbReference>
<keyword evidence="3" id="KW-0808">Transferase</keyword>
<evidence type="ECO:0000259" key="2">
    <source>
        <dbReference type="PROSITE" id="PS50887"/>
    </source>
</evidence>
<dbReference type="InterPro" id="IPR029787">
    <property type="entry name" value="Nucleotide_cyclase"/>
</dbReference>
<dbReference type="EC" id="2.7.7.65" evidence="1"/>
<dbReference type="SMART" id="SM00267">
    <property type="entry name" value="GGDEF"/>
    <property type="match status" value="1"/>
</dbReference>
<comment type="caution">
    <text evidence="3">The sequence shown here is derived from an EMBL/GenBank/DDBJ whole genome shotgun (WGS) entry which is preliminary data.</text>
</comment>
<dbReference type="EMBL" id="JAQNDK010000003">
    <property type="protein sequence ID" value="MDC0681624.1"/>
    <property type="molecule type" value="Genomic_DNA"/>
</dbReference>
<proteinExistence type="predicted"/>
<dbReference type="Gene3D" id="3.30.70.270">
    <property type="match status" value="1"/>
</dbReference>
<keyword evidence="4" id="KW-1185">Reference proteome</keyword>
<sequence>MAASPNFRRISSARCARGAGRTPPGYPREVLEFTQSEAKVLFQCVTRFTDAFRRDVADVIRQEFRGYEPPEVTELIGQLSLLGRQLDLRPPHAQIHDTQGPLLKRILIDLRRDSATAIEEPLQKAVNAETIRHLRREVHGLEQLMAAPWFAATRALKVPQLTDYMSIRHAEAVTPEAPPLRPREYDEKFHILEAPGLFLPDLAHYRARCALRGASIAVAFIDIDDFKAFNVQHTETAVDLHVLPPFMESIEAHVFAHGHAYRFGGDEYMITLPNATRAWAVDFLRALQERLARRRYRRVERSPTISAGLCVADVDCFLTDREIQGRANLAKNHAKATEKGRVATYDGELFRPEDLVLA</sequence>
<accession>A0ABT5C5C7</accession>
<evidence type="ECO:0000313" key="4">
    <source>
        <dbReference type="Proteomes" id="UP001217485"/>
    </source>
</evidence>
<dbReference type="PANTHER" id="PTHR45138">
    <property type="entry name" value="REGULATORY COMPONENTS OF SENSORY TRANSDUCTION SYSTEM"/>
    <property type="match status" value="1"/>
</dbReference>
<dbReference type="Proteomes" id="UP001217485">
    <property type="component" value="Unassembled WGS sequence"/>
</dbReference>